<accession>Q0EXF6</accession>
<dbReference type="InParanoid" id="Q0EXF6"/>
<sequence length="149" mass="16485">MTKQKKRESRMKHWQNPNDAELSELLRSAKTIAVVGCSPKPERTSHQITAFLLGRGYHVIPVHPKADMILGQKAYPSLTDIPESVDIVNVFLRPELTPPIAKTSVAIGAGALWLQQGIINEEAWHIATVGGQTCIMDLCIAVMQRTLLH</sequence>
<dbReference type="PANTHER" id="PTHR33303">
    <property type="entry name" value="CYTOPLASMIC PROTEIN-RELATED"/>
    <property type="match status" value="1"/>
</dbReference>
<dbReference type="eggNOG" id="COG1832">
    <property type="taxonomic scope" value="Bacteria"/>
</dbReference>
<dbReference type="RefSeq" id="WP_009850156.1">
    <property type="nucleotide sequence ID" value="NZ_DS022294.1"/>
</dbReference>
<feature type="domain" description="CoA-binding" evidence="1">
    <location>
        <begin position="25"/>
        <end position="118"/>
    </location>
</feature>
<dbReference type="Pfam" id="PF13380">
    <property type="entry name" value="CoA_binding_2"/>
    <property type="match status" value="1"/>
</dbReference>
<reference evidence="2 3" key="1">
    <citation type="submission" date="2006-09" db="EMBL/GenBank/DDBJ databases">
        <authorList>
            <person name="Emerson D."/>
            <person name="Ferriera S."/>
            <person name="Johnson J."/>
            <person name="Kravitz S."/>
            <person name="Halpern A."/>
            <person name="Remington K."/>
            <person name="Beeson K."/>
            <person name="Tran B."/>
            <person name="Rogers Y.-H."/>
            <person name="Friedman R."/>
            <person name="Venter J.C."/>
        </authorList>
    </citation>
    <scope>NUCLEOTIDE SEQUENCE [LARGE SCALE GENOMIC DNA]</scope>
    <source>
        <strain evidence="2 3">PV-1</strain>
    </source>
</reference>
<dbReference type="FunCoup" id="Q0EXF6">
    <property type="interactions" value="129"/>
</dbReference>
<dbReference type="EMBL" id="AATS01000014">
    <property type="protein sequence ID" value="EAU53960.1"/>
    <property type="molecule type" value="Genomic_DNA"/>
</dbReference>
<dbReference type="PANTHER" id="PTHR33303:SF2">
    <property type="entry name" value="COA-BINDING DOMAIN-CONTAINING PROTEIN"/>
    <property type="match status" value="1"/>
</dbReference>
<dbReference type="Proteomes" id="UP000005297">
    <property type="component" value="Unassembled WGS sequence"/>
</dbReference>
<dbReference type="SMART" id="SM00881">
    <property type="entry name" value="CoA_binding"/>
    <property type="match status" value="1"/>
</dbReference>
<dbReference type="STRING" id="314344.AL013_09795"/>
<keyword evidence="3" id="KW-1185">Reference proteome</keyword>
<dbReference type="HOGENOM" id="CLU_112567_0_0_0"/>
<evidence type="ECO:0000313" key="2">
    <source>
        <dbReference type="EMBL" id="EAU53960.1"/>
    </source>
</evidence>
<dbReference type="AlphaFoldDB" id="Q0EXF6"/>
<gene>
    <name evidence="2" type="ORF">SPV1_13217</name>
</gene>
<evidence type="ECO:0000259" key="1">
    <source>
        <dbReference type="SMART" id="SM00881"/>
    </source>
</evidence>
<evidence type="ECO:0000313" key="3">
    <source>
        <dbReference type="Proteomes" id="UP000005297"/>
    </source>
</evidence>
<dbReference type="SUPFAM" id="SSF51735">
    <property type="entry name" value="NAD(P)-binding Rossmann-fold domains"/>
    <property type="match status" value="1"/>
</dbReference>
<organism evidence="2 3">
    <name type="scientific">Mariprofundus ferrooxydans PV-1</name>
    <dbReference type="NCBI Taxonomy" id="314345"/>
    <lineage>
        <taxon>Bacteria</taxon>
        <taxon>Pseudomonadati</taxon>
        <taxon>Pseudomonadota</taxon>
        <taxon>Candidatius Mariprofundia</taxon>
        <taxon>Mariprofundales</taxon>
        <taxon>Mariprofundaceae</taxon>
        <taxon>Mariprofundus</taxon>
    </lineage>
</organism>
<protein>
    <recommendedName>
        <fullName evidence="1">CoA-binding domain-containing protein</fullName>
    </recommendedName>
</protein>
<name>Q0EXF6_9PROT</name>
<proteinExistence type="predicted"/>
<dbReference type="InterPro" id="IPR036291">
    <property type="entry name" value="NAD(P)-bd_dom_sf"/>
</dbReference>
<comment type="caution">
    <text evidence="2">The sequence shown here is derived from an EMBL/GenBank/DDBJ whole genome shotgun (WGS) entry which is preliminary data.</text>
</comment>
<dbReference type="InterPro" id="IPR003781">
    <property type="entry name" value="CoA-bd"/>
</dbReference>
<dbReference type="Gene3D" id="3.40.50.720">
    <property type="entry name" value="NAD(P)-binding Rossmann-like Domain"/>
    <property type="match status" value="1"/>
</dbReference>